<dbReference type="InterPro" id="IPR013785">
    <property type="entry name" value="Aldolase_TIM"/>
</dbReference>
<name>A0A2X0L1Y7_9BASI</name>
<dbReference type="GO" id="GO:0016491">
    <property type="term" value="F:oxidoreductase activity"/>
    <property type="evidence" value="ECO:0007669"/>
    <property type="project" value="InterPro"/>
</dbReference>
<proteinExistence type="predicted"/>
<dbReference type="OrthoDB" id="276546at2759"/>
<reference evidence="4" key="1">
    <citation type="submission" date="2016-10" db="EMBL/GenBank/DDBJ databases">
        <authorList>
            <person name="Jeantristanb JTB J.-T."/>
            <person name="Ricardo R."/>
        </authorList>
    </citation>
    <scope>NUCLEOTIDE SEQUENCE [LARGE SCALE GENOMIC DNA]</scope>
</reference>
<dbReference type="Gene3D" id="3.20.20.70">
    <property type="entry name" value="Aldolase class I"/>
    <property type="match status" value="1"/>
</dbReference>
<dbReference type="EMBL" id="FMWP01000107">
    <property type="protein sequence ID" value="SDA00125.1"/>
    <property type="molecule type" value="Genomic_DNA"/>
</dbReference>
<feature type="domain" description="NADH:flavin oxidoreductase/NADH oxidase N-terminal" evidence="2">
    <location>
        <begin position="94"/>
        <end position="407"/>
    </location>
</feature>
<evidence type="ECO:0000313" key="4">
    <source>
        <dbReference type="Proteomes" id="UP000249723"/>
    </source>
</evidence>
<dbReference type="SUPFAM" id="SSF51395">
    <property type="entry name" value="FMN-linked oxidoreductases"/>
    <property type="match status" value="2"/>
</dbReference>
<dbReference type="CDD" id="cd02933">
    <property type="entry name" value="OYE_like_FMN"/>
    <property type="match status" value="1"/>
</dbReference>
<evidence type="ECO:0000259" key="2">
    <source>
        <dbReference type="Pfam" id="PF00724"/>
    </source>
</evidence>
<sequence>MTETRALFKALKIGNVELQHRIAMAPLTRFRAQDDHVHSVLMIMISYYTNQFVIYLLPNHCTPSLSPSIRRHELGYRPRICRYAIAYSVTPSTSHNHRQLPALAIEYYTQRATPGGLLITEATFILPQAGGYRNVPGCYSPEQIKAWAKIVKGVHGKGGIIFQQLWALGRAAQGKVLQEEGGYDVVSASDVPLDPNGNTRSKDKPRPLTKDEIKEYIAGYAQCAKNFVQGAGGDGVELHFANGYLVDQFTQTNSNKRTDEYGGSVENRCRFAREIIKAVVEAVGEGRTALRISPHSPFQDMKMPEKDMIETFSYLTNALKRDHPGLAYLHVTLPRVAGGFSNDNVKEEENIDFIHDIWAPLPIIIAGQYEPESAIADAEKYPNSIIAFGRMFISNPDLPYKVRYGAELTPYNRKTFYLYGPDKAEGRYSKKFVHPDRPGADIGPFALAPGYTTYKPSKIWGKL</sequence>
<dbReference type="Pfam" id="PF00724">
    <property type="entry name" value="Oxidored_FMN"/>
    <property type="match status" value="2"/>
</dbReference>
<dbReference type="Proteomes" id="UP000249723">
    <property type="component" value="Unassembled WGS sequence"/>
</dbReference>
<accession>A0A2X0L1Y7</accession>
<feature type="domain" description="NADH:flavin oxidoreductase/NADH oxidase N-terminal" evidence="2">
    <location>
        <begin position="7"/>
        <end position="49"/>
    </location>
</feature>
<dbReference type="GO" id="GO:0010181">
    <property type="term" value="F:FMN binding"/>
    <property type="evidence" value="ECO:0007669"/>
    <property type="project" value="InterPro"/>
</dbReference>
<dbReference type="STRING" id="289078.A0A2X0L1Y7"/>
<dbReference type="InterPro" id="IPR045247">
    <property type="entry name" value="Oye-like"/>
</dbReference>
<protein>
    <submittedName>
        <fullName evidence="3">BZ3500_MvSof-1268-A1-R1_Chr9g10458 protein</fullName>
    </submittedName>
</protein>
<evidence type="ECO:0000256" key="1">
    <source>
        <dbReference type="SAM" id="MobiDB-lite"/>
    </source>
</evidence>
<evidence type="ECO:0000313" key="3">
    <source>
        <dbReference type="EMBL" id="SDA00125.1"/>
    </source>
</evidence>
<dbReference type="PANTHER" id="PTHR22893">
    <property type="entry name" value="NADH OXIDOREDUCTASE-RELATED"/>
    <property type="match status" value="1"/>
</dbReference>
<dbReference type="AlphaFoldDB" id="A0A2X0L1Y7"/>
<dbReference type="PANTHER" id="PTHR22893:SF91">
    <property type="entry name" value="NADPH DEHYDROGENASE 2-RELATED"/>
    <property type="match status" value="1"/>
</dbReference>
<keyword evidence="4" id="KW-1185">Reference proteome</keyword>
<organism evidence="3 4">
    <name type="scientific">Microbotryum saponariae</name>
    <dbReference type="NCBI Taxonomy" id="289078"/>
    <lineage>
        <taxon>Eukaryota</taxon>
        <taxon>Fungi</taxon>
        <taxon>Dikarya</taxon>
        <taxon>Basidiomycota</taxon>
        <taxon>Pucciniomycotina</taxon>
        <taxon>Microbotryomycetes</taxon>
        <taxon>Microbotryales</taxon>
        <taxon>Microbotryaceae</taxon>
        <taxon>Microbotryum</taxon>
    </lineage>
</organism>
<dbReference type="InterPro" id="IPR001155">
    <property type="entry name" value="OxRdtase_FMN_N"/>
</dbReference>
<feature type="region of interest" description="Disordered" evidence="1">
    <location>
        <begin position="188"/>
        <end position="208"/>
    </location>
</feature>
<gene>
    <name evidence="3" type="ORF">BZ3500_MVSOF-1268-A1-R1_CHR9G10458</name>
</gene>